<evidence type="ECO:0000313" key="4">
    <source>
        <dbReference type="WBParaSite" id="ACRNAN_Path_406.g1539.t1"/>
    </source>
</evidence>
<feature type="signal peptide" evidence="1">
    <location>
        <begin position="1"/>
        <end position="17"/>
    </location>
</feature>
<dbReference type="InterPro" id="IPR002018">
    <property type="entry name" value="CarbesteraseB"/>
</dbReference>
<dbReference type="SUPFAM" id="SSF53474">
    <property type="entry name" value="alpha/beta-Hydrolases"/>
    <property type="match status" value="1"/>
</dbReference>
<feature type="domain" description="Carboxylesterase type B" evidence="2">
    <location>
        <begin position="167"/>
        <end position="489"/>
    </location>
</feature>
<dbReference type="Gene3D" id="3.40.50.1820">
    <property type="entry name" value="alpha/beta hydrolase"/>
    <property type="match status" value="2"/>
</dbReference>
<keyword evidence="1" id="KW-0732">Signal</keyword>
<evidence type="ECO:0000313" key="3">
    <source>
        <dbReference type="Proteomes" id="UP000887540"/>
    </source>
</evidence>
<dbReference type="PANTHER" id="PTHR11559">
    <property type="entry name" value="CARBOXYLESTERASE"/>
    <property type="match status" value="1"/>
</dbReference>
<evidence type="ECO:0000256" key="1">
    <source>
        <dbReference type="SAM" id="SignalP"/>
    </source>
</evidence>
<evidence type="ECO:0000259" key="2">
    <source>
        <dbReference type="Pfam" id="PF00135"/>
    </source>
</evidence>
<dbReference type="InterPro" id="IPR050309">
    <property type="entry name" value="Type-B_Carboxylest/Lipase"/>
</dbReference>
<dbReference type="AlphaFoldDB" id="A0A914C6K9"/>
<dbReference type="Proteomes" id="UP000887540">
    <property type="component" value="Unplaced"/>
</dbReference>
<feature type="domain" description="Carboxylesterase type B" evidence="2">
    <location>
        <begin position="49"/>
        <end position="166"/>
    </location>
</feature>
<protein>
    <submittedName>
        <fullName evidence="4">Carboxylesterase type B domain-containing protein</fullName>
    </submittedName>
</protein>
<dbReference type="Pfam" id="PF00135">
    <property type="entry name" value="COesterase"/>
    <property type="match status" value="2"/>
</dbReference>
<sequence>MLVYFVLFFLLIKISISQLVYVNTSRGQIFGYHEDFGPIYNPTQLWYGSGDVFLGVPYVQPPIRELRFKKPQKLDKFPSALYNATFNRPACPQPFLVNVSSSEDCLIMNIFSPNTSSIEKYPVLFWIHGGAGYMGHAQKFPPHGVIRNFVSRGVVVVIIQYRLGLLAGACYTDILSYSTQAQGLFSQILTESGTAWLILNGTYTTDLSPIRARQLCNISEKDWNAKNFPDLKKCLSNVDLNECAKLDEKVFNKDLVGGWVVIPGDEILPDWPQNLWQSRKNIPVLTGTNQEEYAIWVIYDLTLNNTQISSYTEDYFDQQFKQTFQKYETPKQEVLTLLKETYIPPGTPSNENHLAWAKGYSNAWTAGLFAACDRKNVEYYLLKNNSNAYIFEHAHKSKLGQPLEIPGWDRPAHHLTTNIFIWMLEDDWNLALSENIATLDDFMVADYYADTLTNFVKYGNPSTNWKPANLTSVSYMEITATPVFRDNYRSVDNVVFNHAIPIIMNAKSSTEPPNTNGLMPGKILI</sequence>
<reference evidence="4" key="1">
    <citation type="submission" date="2022-11" db="UniProtKB">
        <authorList>
            <consortium name="WormBaseParasite"/>
        </authorList>
    </citation>
    <scope>IDENTIFICATION</scope>
</reference>
<keyword evidence="3" id="KW-1185">Reference proteome</keyword>
<accession>A0A914C6K9</accession>
<organism evidence="3 4">
    <name type="scientific">Acrobeloides nanus</name>
    <dbReference type="NCBI Taxonomy" id="290746"/>
    <lineage>
        <taxon>Eukaryota</taxon>
        <taxon>Metazoa</taxon>
        <taxon>Ecdysozoa</taxon>
        <taxon>Nematoda</taxon>
        <taxon>Chromadorea</taxon>
        <taxon>Rhabditida</taxon>
        <taxon>Tylenchina</taxon>
        <taxon>Cephalobomorpha</taxon>
        <taxon>Cephaloboidea</taxon>
        <taxon>Cephalobidae</taxon>
        <taxon>Acrobeloides</taxon>
    </lineage>
</organism>
<proteinExistence type="predicted"/>
<feature type="chain" id="PRO_5037033241" evidence="1">
    <location>
        <begin position="18"/>
        <end position="525"/>
    </location>
</feature>
<name>A0A914C6K9_9BILA</name>
<dbReference type="InterPro" id="IPR029058">
    <property type="entry name" value="AB_hydrolase_fold"/>
</dbReference>
<dbReference type="WBParaSite" id="ACRNAN_Path_406.g1539.t1">
    <property type="protein sequence ID" value="ACRNAN_Path_406.g1539.t1"/>
    <property type="gene ID" value="ACRNAN_Path_406.g1539"/>
</dbReference>